<evidence type="ECO:0000256" key="1">
    <source>
        <dbReference type="ARBA" id="ARBA00004127"/>
    </source>
</evidence>
<evidence type="ECO:0000256" key="6">
    <source>
        <dbReference type="SAM" id="MobiDB-lite"/>
    </source>
</evidence>
<dbReference type="GO" id="GO:0000329">
    <property type="term" value="C:fungal-type vacuole membrane"/>
    <property type="evidence" value="ECO:0007669"/>
    <property type="project" value="TreeGrafter"/>
</dbReference>
<protein>
    <submittedName>
        <fullName evidence="9">MFS general substrate transporter</fullName>
    </submittedName>
</protein>
<dbReference type="InterPro" id="IPR011701">
    <property type="entry name" value="MFS"/>
</dbReference>
<organism evidence="9 10">
    <name type="scientific">Parathielavia hyrcaniae</name>
    <dbReference type="NCBI Taxonomy" id="113614"/>
    <lineage>
        <taxon>Eukaryota</taxon>
        <taxon>Fungi</taxon>
        <taxon>Dikarya</taxon>
        <taxon>Ascomycota</taxon>
        <taxon>Pezizomycotina</taxon>
        <taxon>Sordariomycetes</taxon>
        <taxon>Sordariomycetidae</taxon>
        <taxon>Sordariales</taxon>
        <taxon>Chaetomiaceae</taxon>
        <taxon>Parathielavia</taxon>
    </lineage>
</organism>
<dbReference type="Pfam" id="PF07690">
    <property type="entry name" value="MFS_1"/>
    <property type="match status" value="1"/>
</dbReference>
<dbReference type="PANTHER" id="PTHR23501:SF191">
    <property type="entry name" value="VACUOLAR BASIC AMINO ACID TRANSPORTER 4"/>
    <property type="match status" value="1"/>
</dbReference>
<evidence type="ECO:0000256" key="2">
    <source>
        <dbReference type="ARBA" id="ARBA00022448"/>
    </source>
</evidence>
<feature type="transmembrane region" description="Helical" evidence="7">
    <location>
        <begin position="240"/>
        <end position="263"/>
    </location>
</feature>
<evidence type="ECO:0000256" key="5">
    <source>
        <dbReference type="ARBA" id="ARBA00023136"/>
    </source>
</evidence>
<feature type="transmembrane region" description="Helical" evidence="7">
    <location>
        <begin position="480"/>
        <end position="498"/>
    </location>
</feature>
<dbReference type="Gene3D" id="1.20.1250.20">
    <property type="entry name" value="MFS general substrate transporter like domains"/>
    <property type="match status" value="2"/>
</dbReference>
<dbReference type="AlphaFoldDB" id="A0AAN6Q6X8"/>
<comment type="subcellular location">
    <subcellularLocation>
        <location evidence="1">Endomembrane system</location>
        <topology evidence="1">Multi-pass membrane protein</topology>
    </subcellularLocation>
</comment>
<dbReference type="PROSITE" id="PS50850">
    <property type="entry name" value="MFS"/>
    <property type="match status" value="1"/>
</dbReference>
<dbReference type="EMBL" id="MU863626">
    <property type="protein sequence ID" value="KAK4104732.1"/>
    <property type="molecule type" value="Genomic_DNA"/>
</dbReference>
<feature type="transmembrane region" description="Helical" evidence="7">
    <location>
        <begin position="275"/>
        <end position="298"/>
    </location>
</feature>
<evidence type="ECO:0000313" key="10">
    <source>
        <dbReference type="Proteomes" id="UP001305647"/>
    </source>
</evidence>
<feature type="transmembrane region" description="Helical" evidence="7">
    <location>
        <begin position="179"/>
        <end position="199"/>
    </location>
</feature>
<sequence>MSSEADPPGSGLAAEPSFSVSRSQPQHSISETTPLLRPVSPSPISATSSSSTISARQQEADEAAEEAAPEETTLLPAAAALSPARLWLTLGATYVGVFLGAADTSIMATLSAPIASEFRSLSLLSWLATAYLIATATCQPLSGRLTDVFGRGPGLIFSNALFALGNLVCGLARDETGMILGRVVAGIGGGGLMSISTFLGSDLVPLKRRGVVQGVGNIAYGTGAMLGGVLGGFINDTSSWGWRLAFLLQVPVIVASGLLVWYLVDVPPKVSNKSLLARIDFGGSFLTVGFLVLVLLGLNAGGNLVPWTDPLVLTTIPLGLAMLVALVWWESRVKQPIIPVRLLLDRTVLTACVTNFLCTMVVMMTMYYVPLYLQVLGQSATQAGLRILASSLGVSVSSIGCGLMMKKTGKYVGLGIGVLSIYTLAMFLTATLDDQAPNWVPFVSMALLGVGYGGMLTVTLLACISAVDHSHQAVITSATYAFRSVGATLGITAASAVYQNVLRARLWERFGDLPGAADEIERIRDDLGELARLPEGWYSGVIQSFMEAFRGVWVLALALTVAALVSVSLMKQHKLHDNLAREEE</sequence>
<evidence type="ECO:0000256" key="7">
    <source>
        <dbReference type="SAM" id="Phobius"/>
    </source>
</evidence>
<accession>A0AAN6Q6X8</accession>
<feature type="transmembrane region" description="Helical" evidence="7">
    <location>
        <begin position="123"/>
        <end position="142"/>
    </location>
</feature>
<feature type="transmembrane region" description="Helical" evidence="7">
    <location>
        <begin position="442"/>
        <end position="468"/>
    </location>
</feature>
<feature type="transmembrane region" description="Helical" evidence="7">
    <location>
        <begin position="154"/>
        <end position="173"/>
    </location>
</feature>
<feature type="transmembrane region" description="Helical" evidence="7">
    <location>
        <begin position="86"/>
        <end position="111"/>
    </location>
</feature>
<dbReference type="InterPro" id="IPR036259">
    <property type="entry name" value="MFS_trans_sf"/>
</dbReference>
<feature type="domain" description="Major facilitator superfamily (MFS) profile" evidence="8">
    <location>
        <begin position="89"/>
        <end position="574"/>
    </location>
</feature>
<feature type="compositionally biased region" description="Low complexity" evidence="6">
    <location>
        <begin position="42"/>
        <end position="55"/>
    </location>
</feature>
<dbReference type="GO" id="GO:0015174">
    <property type="term" value="F:basic amino acid transmembrane transporter activity"/>
    <property type="evidence" value="ECO:0007669"/>
    <property type="project" value="TreeGrafter"/>
</dbReference>
<feature type="transmembrane region" description="Helical" evidence="7">
    <location>
        <begin position="310"/>
        <end position="329"/>
    </location>
</feature>
<feature type="compositionally biased region" description="Polar residues" evidence="6">
    <location>
        <begin position="18"/>
        <end position="33"/>
    </location>
</feature>
<feature type="transmembrane region" description="Helical" evidence="7">
    <location>
        <begin position="349"/>
        <end position="371"/>
    </location>
</feature>
<evidence type="ECO:0000256" key="3">
    <source>
        <dbReference type="ARBA" id="ARBA00022692"/>
    </source>
</evidence>
<dbReference type="Proteomes" id="UP001305647">
    <property type="component" value="Unassembled WGS sequence"/>
</dbReference>
<gene>
    <name evidence="9" type="ORF">N658DRAFT_442421</name>
</gene>
<evidence type="ECO:0000259" key="8">
    <source>
        <dbReference type="PROSITE" id="PS50850"/>
    </source>
</evidence>
<evidence type="ECO:0000313" key="9">
    <source>
        <dbReference type="EMBL" id="KAK4104732.1"/>
    </source>
</evidence>
<keyword evidence="3 7" id="KW-0812">Transmembrane</keyword>
<feature type="transmembrane region" description="Helical" evidence="7">
    <location>
        <begin position="383"/>
        <end position="404"/>
    </location>
</feature>
<feature type="transmembrane region" description="Helical" evidence="7">
    <location>
        <begin position="411"/>
        <end position="430"/>
    </location>
</feature>
<comment type="caution">
    <text evidence="9">The sequence shown here is derived from an EMBL/GenBank/DDBJ whole genome shotgun (WGS) entry which is preliminary data.</text>
</comment>
<dbReference type="SUPFAM" id="SSF103473">
    <property type="entry name" value="MFS general substrate transporter"/>
    <property type="match status" value="1"/>
</dbReference>
<evidence type="ECO:0000256" key="4">
    <source>
        <dbReference type="ARBA" id="ARBA00022989"/>
    </source>
</evidence>
<feature type="transmembrane region" description="Helical" evidence="7">
    <location>
        <begin position="551"/>
        <end position="570"/>
    </location>
</feature>
<dbReference type="GO" id="GO:0012505">
    <property type="term" value="C:endomembrane system"/>
    <property type="evidence" value="ECO:0007669"/>
    <property type="project" value="UniProtKB-SubCell"/>
</dbReference>
<dbReference type="PANTHER" id="PTHR23501">
    <property type="entry name" value="MAJOR FACILITATOR SUPERFAMILY"/>
    <property type="match status" value="1"/>
</dbReference>
<reference evidence="9" key="2">
    <citation type="submission" date="2023-05" db="EMBL/GenBank/DDBJ databases">
        <authorList>
            <consortium name="Lawrence Berkeley National Laboratory"/>
            <person name="Steindorff A."/>
            <person name="Hensen N."/>
            <person name="Bonometti L."/>
            <person name="Westerberg I."/>
            <person name="Brannstrom I.O."/>
            <person name="Guillou S."/>
            <person name="Cros-Aarteil S."/>
            <person name="Calhoun S."/>
            <person name="Haridas S."/>
            <person name="Kuo A."/>
            <person name="Mondo S."/>
            <person name="Pangilinan J."/>
            <person name="Riley R."/>
            <person name="Labutti K."/>
            <person name="Andreopoulos B."/>
            <person name="Lipzen A."/>
            <person name="Chen C."/>
            <person name="Yanf M."/>
            <person name="Daum C."/>
            <person name="Ng V."/>
            <person name="Clum A."/>
            <person name="Ohm R."/>
            <person name="Martin F."/>
            <person name="Silar P."/>
            <person name="Natvig D."/>
            <person name="Lalanne C."/>
            <person name="Gautier V."/>
            <person name="Ament-Velasquez S.L."/>
            <person name="Kruys A."/>
            <person name="Hutchinson M.I."/>
            <person name="Powell A.J."/>
            <person name="Barry K."/>
            <person name="Miller A.N."/>
            <person name="Grigoriev I.V."/>
            <person name="Debuchy R."/>
            <person name="Gladieux P."/>
            <person name="Thoren M.H."/>
            <person name="Johannesson H."/>
        </authorList>
    </citation>
    <scope>NUCLEOTIDE SEQUENCE</scope>
    <source>
        <strain evidence="9">CBS 757.83</strain>
    </source>
</reference>
<proteinExistence type="predicted"/>
<keyword evidence="2" id="KW-0813">Transport</keyword>
<name>A0AAN6Q6X8_9PEZI</name>
<feature type="region of interest" description="Disordered" evidence="6">
    <location>
        <begin position="1"/>
        <end position="70"/>
    </location>
</feature>
<feature type="compositionally biased region" description="Acidic residues" evidence="6">
    <location>
        <begin position="60"/>
        <end position="69"/>
    </location>
</feature>
<keyword evidence="10" id="KW-1185">Reference proteome</keyword>
<keyword evidence="5 7" id="KW-0472">Membrane</keyword>
<keyword evidence="4 7" id="KW-1133">Transmembrane helix</keyword>
<reference evidence="9" key="1">
    <citation type="journal article" date="2023" name="Mol. Phylogenet. Evol.">
        <title>Genome-scale phylogeny and comparative genomics of the fungal order Sordariales.</title>
        <authorList>
            <person name="Hensen N."/>
            <person name="Bonometti L."/>
            <person name="Westerberg I."/>
            <person name="Brannstrom I.O."/>
            <person name="Guillou S."/>
            <person name="Cros-Aarteil S."/>
            <person name="Calhoun S."/>
            <person name="Haridas S."/>
            <person name="Kuo A."/>
            <person name="Mondo S."/>
            <person name="Pangilinan J."/>
            <person name="Riley R."/>
            <person name="LaButti K."/>
            <person name="Andreopoulos B."/>
            <person name="Lipzen A."/>
            <person name="Chen C."/>
            <person name="Yan M."/>
            <person name="Daum C."/>
            <person name="Ng V."/>
            <person name="Clum A."/>
            <person name="Steindorff A."/>
            <person name="Ohm R.A."/>
            <person name="Martin F."/>
            <person name="Silar P."/>
            <person name="Natvig D.O."/>
            <person name="Lalanne C."/>
            <person name="Gautier V."/>
            <person name="Ament-Velasquez S.L."/>
            <person name="Kruys A."/>
            <person name="Hutchinson M.I."/>
            <person name="Powell A.J."/>
            <person name="Barry K."/>
            <person name="Miller A.N."/>
            <person name="Grigoriev I.V."/>
            <person name="Debuchy R."/>
            <person name="Gladieux P."/>
            <person name="Hiltunen Thoren M."/>
            <person name="Johannesson H."/>
        </authorList>
    </citation>
    <scope>NUCLEOTIDE SEQUENCE</scope>
    <source>
        <strain evidence="9">CBS 757.83</strain>
    </source>
</reference>
<dbReference type="InterPro" id="IPR020846">
    <property type="entry name" value="MFS_dom"/>
</dbReference>